<organism evidence="3 4">
    <name type="scientific">Myotis brandtii</name>
    <name type="common">Brandt's bat</name>
    <dbReference type="NCBI Taxonomy" id="109478"/>
    <lineage>
        <taxon>Eukaryota</taxon>
        <taxon>Metazoa</taxon>
        <taxon>Chordata</taxon>
        <taxon>Craniata</taxon>
        <taxon>Vertebrata</taxon>
        <taxon>Euteleostomi</taxon>
        <taxon>Mammalia</taxon>
        <taxon>Eutheria</taxon>
        <taxon>Laurasiatheria</taxon>
        <taxon>Chiroptera</taxon>
        <taxon>Yangochiroptera</taxon>
        <taxon>Vespertilionidae</taxon>
        <taxon>Myotis</taxon>
    </lineage>
</organism>
<gene>
    <name evidence="3" type="ORF">D623_10008314</name>
</gene>
<name>S7PCM7_MYOBR</name>
<dbReference type="Gene3D" id="1.25.10.10">
    <property type="entry name" value="Leucine-rich Repeat Variant"/>
    <property type="match status" value="1"/>
</dbReference>
<keyword evidence="2" id="KW-0732">Signal</keyword>
<evidence type="ECO:0000256" key="1">
    <source>
        <dbReference type="SAM" id="MobiDB-lite"/>
    </source>
</evidence>
<dbReference type="InterPro" id="IPR016024">
    <property type="entry name" value="ARM-type_fold"/>
</dbReference>
<evidence type="ECO:0000256" key="2">
    <source>
        <dbReference type="SAM" id="SignalP"/>
    </source>
</evidence>
<protein>
    <recommendedName>
        <fullName evidence="5">Armadillo-like helical domain containing protein 1</fullName>
    </recommendedName>
</protein>
<evidence type="ECO:0008006" key="5">
    <source>
        <dbReference type="Google" id="ProtNLM"/>
    </source>
</evidence>
<accession>S7PCM7</accession>
<dbReference type="InterPro" id="IPR041090">
    <property type="entry name" value="DUF5578"/>
</dbReference>
<sequence length="349" mass="39501">MCRPFFNLVALLSYMTGSSLEKVLRSIGIFLTSVNSNRYLIEFLEVGGALTLLETLGMEKIKEEDKKESIKLLQVIANSGRKYKELICESYGVRSIAEFLAKSKSEETQEEVQVLLDSLLHGNPKYQNQVYKGLITLLPSVSPKAQQLALQTLRSAQSIIGATHPSIVDCVLNVLRTMHLEVQYEAIELIKDLVNYDDVYEALLIGLVDLLTPPIPETSELQPKILSGRDRWDRGGGGGATRREQEPRLTAAPPLDSTYFVRIFPVVEEHVQKCMGQELYKLFRSNAEDLHMKIDSVQVDILATNKVNVSRELYLRGQVYSNRSCYFCPRDRQRLPDCTHFLEDVDGKE</sequence>
<reference evidence="3 4" key="1">
    <citation type="journal article" date="2013" name="Nat. Commun.">
        <title>Genome analysis reveals insights into physiology and longevity of the Brandt's bat Myotis brandtii.</title>
        <authorList>
            <person name="Seim I."/>
            <person name="Fang X."/>
            <person name="Xiong Z."/>
            <person name="Lobanov A.V."/>
            <person name="Huang Z."/>
            <person name="Ma S."/>
            <person name="Feng Y."/>
            <person name="Turanov A.A."/>
            <person name="Zhu Y."/>
            <person name="Lenz T.L."/>
            <person name="Gerashchenko M.V."/>
            <person name="Fan D."/>
            <person name="Hee Yim S."/>
            <person name="Yao X."/>
            <person name="Jordan D."/>
            <person name="Xiong Y."/>
            <person name="Ma Y."/>
            <person name="Lyapunov A.N."/>
            <person name="Chen G."/>
            <person name="Kulakova O.I."/>
            <person name="Sun Y."/>
            <person name="Lee S.G."/>
            <person name="Bronson R.T."/>
            <person name="Moskalev A.A."/>
            <person name="Sunyaev S.R."/>
            <person name="Zhang G."/>
            <person name="Krogh A."/>
            <person name="Wang J."/>
            <person name="Gladyshev V.N."/>
        </authorList>
    </citation>
    <scope>NUCLEOTIDE SEQUENCE [LARGE SCALE GENOMIC DNA]</scope>
</reference>
<dbReference type="AlphaFoldDB" id="S7PCM7"/>
<keyword evidence="4" id="KW-1185">Reference proteome</keyword>
<feature type="chain" id="PRO_5004543894" description="Armadillo-like helical domain containing protein 1" evidence="2">
    <location>
        <begin position="21"/>
        <end position="349"/>
    </location>
</feature>
<proteinExistence type="predicted"/>
<evidence type="ECO:0000313" key="3">
    <source>
        <dbReference type="EMBL" id="EPQ08023.1"/>
    </source>
</evidence>
<dbReference type="PANTHER" id="PTHR34258:SF1">
    <property type="entry name" value="ARMADILLO-LIKE HELICAL DOMAIN CONTAINING PROTEIN 1"/>
    <property type="match status" value="1"/>
</dbReference>
<evidence type="ECO:0000313" key="4">
    <source>
        <dbReference type="Proteomes" id="UP000052978"/>
    </source>
</evidence>
<dbReference type="EMBL" id="KE162391">
    <property type="protein sequence ID" value="EPQ08023.1"/>
    <property type="molecule type" value="Genomic_DNA"/>
</dbReference>
<feature type="region of interest" description="Disordered" evidence="1">
    <location>
        <begin position="229"/>
        <end position="248"/>
    </location>
</feature>
<dbReference type="InterPro" id="IPR011989">
    <property type="entry name" value="ARM-like"/>
</dbReference>
<dbReference type="PANTHER" id="PTHR34258">
    <property type="entry name" value="ARMADILLO-LIKE HELICAL DOMAIN CONTAINING PROTEIN 1"/>
    <property type="match status" value="1"/>
</dbReference>
<dbReference type="Proteomes" id="UP000052978">
    <property type="component" value="Unassembled WGS sequence"/>
</dbReference>
<feature type="signal peptide" evidence="2">
    <location>
        <begin position="1"/>
        <end position="20"/>
    </location>
</feature>
<dbReference type="SUPFAM" id="SSF48371">
    <property type="entry name" value="ARM repeat"/>
    <property type="match status" value="1"/>
</dbReference>
<dbReference type="Pfam" id="PF17741">
    <property type="entry name" value="DUF5578"/>
    <property type="match status" value="1"/>
</dbReference>